<feature type="region of interest" description="Disordered" evidence="1">
    <location>
        <begin position="50"/>
        <end position="84"/>
    </location>
</feature>
<dbReference type="Proteomes" id="UP000515307">
    <property type="component" value="Chromosome"/>
</dbReference>
<dbReference type="EMBL" id="CP045702">
    <property type="protein sequence ID" value="QNE76245.1"/>
    <property type="molecule type" value="Genomic_DNA"/>
</dbReference>
<accession>A0A7G7BLN0</accession>
<dbReference type="KEGG" id="sfiy:F0344_17910"/>
<dbReference type="RefSeq" id="WP_185302747.1">
    <property type="nucleotide sequence ID" value="NZ_CP045702.1"/>
</dbReference>
<dbReference type="AlphaFoldDB" id="A0A7G7BLN0"/>
<evidence type="ECO:0000313" key="3">
    <source>
        <dbReference type="EMBL" id="QNE76245.1"/>
    </source>
</evidence>
<gene>
    <name evidence="3" type="ORF">F0344_17910</name>
</gene>
<organism evidence="3 4">
    <name type="scientific">Streptomyces finlayi</name>
    <dbReference type="NCBI Taxonomy" id="67296"/>
    <lineage>
        <taxon>Bacteria</taxon>
        <taxon>Bacillati</taxon>
        <taxon>Actinomycetota</taxon>
        <taxon>Actinomycetes</taxon>
        <taxon>Kitasatosporales</taxon>
        <taxon>Streptomycetaceae</taxon>
        <taxon>Streptomyces</taxon>
    </lineage>
</organism>
<dbReference type="Pfam" id="PF13399">
    <property type="entry name" value="LytR_C"/>
    <property type="match status" value="1"/>
</dbReference>
<evidence type="ECO:0000259" key="2">
    <source>
        <dbReference type="Pfam" id="PF13399"/>
    </source>
</evidence>
<protein>
    <recommendedName>
        <fullName evidence="2">LytR/CpsA/Psr regulator C-terminal domain-containing protein</fullName>
    </recommendedName>
</protein>
<evidence type="ECO:0000256" key="1">
    <source>
        <dbReference type="SAM" id="MobiDB-lite"/>
    </source>
</evidence>
<feature type="compositionally biased region" description="Low complexity" evidence="1">
    <location>
        <begin position="66"/>
        <end position="75"/>
    </location>
</feature>
<dbReference type="InterPro" id="IPR027381">
    <property type="entry name" value="LytR/CpsA/Psr_C"/>
</dbReference>
<reference evidence="4" key="1">
    <citation type="submission" date="2019-10" db="EMBL/GenBank/DDBJ databases">
        <title>Antimicrobial potential of Antarctic Bacteria.</title>
        <authorList>
            <person name="Benaud N."/>
            <person name="Edwards R.J."/>
            <person name="Ferrari B.C."/>
        </authorList>
    </citation>
    <scope>NUCLEOTIDE SEQUENCE [LARGE SCALE GENOMIC DNA]</scope>
    <source>
        <strain evidence="4">NBSH44</strain>
    </source>
</reference>
<name>A0A7G7BLN0_9ACTN</name>
<feature type="domain" description="LytR/CpsA/Psr regulator C-terminal" evidence="2">
    <location>
        <begin position="44"/>
        <end position="128"/>
    </location>
</feature>
<sequence length="133" mass="14137">MPTDRANISRQCPQAQDLFTDLANDRAIDKAELTASPRTPAHAVRIQILNGTDTSGRQAKPPNSCARPATRSRAPTTRRRAGATTVTYPPGLEKQARALAARLRTPATPEADQNSTPGAVTLTVGPAYTGLHL</sequence>
<evidence type="ECO:0000313" key="4">
    <source>
        <dbReference type="Proteomes" id="UP000515307"/>
    </source>
</evidence>
<proteinExistence type="predicted"/>
<keyword evidence="4" id="KW-1185">Reference proteome</keyword>